<dbReference type="Proteomes" id="UP000515151">
    <property type="component" value="Chromosome 1"/>
</dbReference>
<evidence type="ECO:0000313" key="7">
    <source>
        <dbReference type="RefSeq" id="XP_031406084.1"/>
    </source>
</evidence>
<dbReference type="AlphaFoldDB" id="A0A6P8EI11"/>
<keyword evidence="6" id="KW-1185">Reference proteome</keyword>
<dbReference type="GO" id="GO:0015031">
    <property type="term" value="P:protein transport"/>
    <property type="evidence" value="ECO:0007669"/>
    <property type="project" value="UniProtKB-KW"/>
</dbReference>
<comment type="subcellular location">
    <subcellularLocation>
        <location evidence="1">Endosome</location>
    </subcellularLocation>
</comment>
<gene>
    <name evidence="7" type="primary">LOC116214765</name>
</gene>
<dbReference type="GO" id="GO:0032456">
    <property type="term" value="P:endocytic recycling"/>
    <property type="evidence" value="ECO:0007669"/>
    <property type="project" value="InterPro"/>
</dbReference>
<reference evidence="6" key="1">
    <citation type="journal article" date="2020" name="Plant Biotechnol. J.">
        <title>The pomegranate (Punica granatum L.) draft genome dissects genetic divergence between soft- and hard-seeded cultivars.</title>
        <authorList>
            <person name="Luo X."/>
            <person name="Li H."/>
            <person name="Wu Z."/>
            <person name="Yao W."/>
            <person name="Zhao P."/>
            <person name="Cao D."/>
            <person name="Yu H."/>
            <person name="Li K."/>
            <person name="Poudel K."/>
            <person name="Zhao D."/>
            <person name="Zhang F."/>
            <person name="Xia X."/>
            <person name="Chen L."/>
            <person name="Wang Q."/>
            <person name="Jing D."/>
            <person name="Cao S."/>
        </authorList>
    </citation>
    <scope>NUCLEOTIDE SEQUENCE [LARGE SCALE GENOMIC DNA]</scope>
    <source>
        <strain evidence="6">cv. Tunisia</strain>
    </source>
</reference>
<dbReference type="PANTHER" id="PTHR13673:SF0">
    <property type="entry name" value="VPS35 ENDOSOMAL PROTEIN-SORTING FACTOR-LIKE"/>
    <property type="match status" value="1"/>
</dbReference>
<keyword evidence="5" id="KW-0653">Protein transport</keyword>
<evidence type="ECO:0000256" key="1">
    <source>
        <dbReference type="ARBA" id="ARBA00004177"/>
    </source>
</evidence>
<evidence type="ECO:0000256" key="5">
    <source>
        <dbReference type="ARBA" id="ARBA00022927"/>
    </source>
</evidence>
<evidence type="ECO:0000313" key="6">
    <source>
        <dbReference type="Proteomes" id="UP000515151"/>
    </source>
</evidence>
<keyword evidence="4" id="KW-0967">Endosome</keyword>
<reference evidence="7" key="2">
    <citation type="submission" date="2025-08" db="UniProtKB">
        <authorList>
            <consortium name="RefSeq"/>
        </authorList>
    </citation>
    <scope>IDENTIFICATION</scope>
    <source>
        <tissue evidence="7">Leaf</tissue>
    </source>
</reference>
<protein>
    <submittedName>
        <fullName evidence="7">VPS35 endosomal protein sorting factor-like isoform X1</fullName>
    </submittedName>
</protein>
<keyword evidence="3" id="KW-0813">Transport</keyword>
<comment type="similarity">
    <text evidence="2">Belongs to the VPS35L family.</text>
</comment>
<dbReference type="GO" id="GO:0005768">
    <property type="term" value="C:endosome"/>
    <property type="evidence" value="ECO:0007669"/>
    <property type="project" value="UniProtKB-SubCell"/>
</dbReference>
<dbReference type="InterPro" id="IPR029705">
    <property type="entry name" value="VPS35L"/>
</dbReference>
<dbReference type="RefSeq" id="XP_031406084.1">
    <property type="nucleotide sequence ID" value="XM_031550224.1"/>
</dbReference>
<name>A0A6P8EI11_PUNGR</name>
<evidence type="ECO:0000256" key="2">
    <source>
        <dbReference type="ARBA" id="ARBA00010704"/>
    </source>
</evidence>
<dbReference type="OrthoDB" id="1734063at2759"/>
<dbReference type="GeneID" id="116214765"/>
<organism evidence="6 7">
    <name type="scientific">Punica granatum</name>
    <name type="common">Pomegranate</name>
    <dbReference type="NCBI Taxonomy" id="22663"/>
    <lineage>
        <taxon>Eukaryota</taxon>
        <taxon>Viridiplantae</taxon>
        <taxon>Streptophyta</taxon>
        <taxon>Embryophyta</taxon>
        <taxon>Tracheophyta</taxon>
        <taxon>Spermatophyta</taxon>
        <taxon>Magnoliopsida</taxon>
        <taxon>eudicotyledons</taxon>
        <taxon>Gunneridae</taxon>
        <taxon>Pentapetalae</taxon>
        <taxon>rosids</taxon>
        <taxon>malvids</taxon>
        <taxon>Myrtales</taxon>
        <taxon>Lythraceae</taxon>
        <taxon>Punica</taxon>
    </lineage>
</organism>
<proteinExistence type="inferred from homology"/>
<evidence type="ECO:0000256" key="3">
    <source>
        <dbReference type="ARBA" id="ARBA00022448"/>
    </source>
</evidence>
<sequence>MMWKLRNLDMEEAYIWLQRLSSMEKDGTFCLVVVPPSGVQQVDIVEDKGEEFFDPLREPNSNVVGSLDTEDDIGHPSVVVSTEVPGQENAKREWTSFKRFLMQRFPVSKMVSISAMSDGILRSGKGYEKLSMSTDPDELDDSQKFSEEGIRSIARQEYISRLKEFKEKFADAWQSGDRVTSLKLAIKVAKLLTDTSVGQFYPTLFVLATDIMEMLGDMVWERVKQKAEYAEDGTFLCSLPASFRADDVGLDAKETCNNWFCKIGSVKELLPRIYLELALLPCWRFLVDQPIDSIQRLVMMARGVADPLACSYCRLYIARCAQKLPSVDTGSLIRCINDTKHLLMHSMSLREGSQESSKDRRKSLVSLMEPSIEYIMRHIFQDASLKLLESAVVEFGLGNTEAHGSNPSISIIVHNLIKELPVDMVNSKTIDIINLIECCNDYTLDQCLNYRLLGFRLSESKYSLHIVTVVDRVIRVVSQKDMLDEYLKVVDAYVDLIFQNHMDDHLVKILDGISKRICNKGMVGDELACLQSILVKLLSHFKNLEDIFSLNHFLEILDMMYGRSRMIVNMHILDKATRGGLICDPTTIQLLFEVSQALNDSIDQVNVRDEDLQQPARMISRFIDKVSYGADRERHLAFLVECRRAFGSTNELKETLVHSSNSLAVKALIERKNHLDFLKSCIAFSEVTISSVTALVRQLKLYLETAEVALLGGLVSHSDGLVQSAISCMQSVDLVDVSRGPTDADETLNFLQKICGFLIILPGNPEKGAVYTPKSLFALLNSQSWMTPRMRARICCAMISLSATLSQKNLPYHASKSGIPSNDILFYGNSAYFGELVSFSEEVVRKLVDAIKQEPSPVARGSMALEACNCIALSFKMSCEISAICFELLEMARRGLGAKDRYLKSTINLMDSYSTSPQLCQ</sequence>
<dbReference type="PANTHER" id="PTHR13673">
    <property type="entry name" value="ESOPHAGEAL CANCER ASSOCIATED PROTEIN"/>
    <property type="match status" value="1"/>
</dbReference>
<accession>A0A6P8EI11</accession>
<evidence type="ECO:0000256" key="4">
    <source>
        <dbReference type="ARBA" id="ARBA00022753"/>
    </source>
</evidence>